<dbReference type="InterPro" id="IPR036291">
    <property type="entry name" value="NAD(P)-bd_dom_sf"/>
</dbReference>
<dbReference type="SUPFAM" id="SSF51735">
    <property type="entry name" value="NAD(P)-binding Rossmann-fold domains"/>
    <property type="match status" value="1"/>
</dbReference>
<organism evidence="3 4">
    <name type="scientific">Paenibacillus profundus</name>
    <dbReference type="NCBI Taxonomy" id="1173085"/>
    <lineage>
        <taxon>Bacteria</taxon>
        <taxon>Bacillati</taxon>
        <taxon>Bacillota</taxon>
        <taxon>Bacilli</taxon>
        <taxon>Bacillales</taxon>
        <taxon>Paenibacillaceae</taxon>
        <taxon>Paenibacillus</taxon>
    </lineage>
</organism>
<evidence type="ECO:0000313" key="4">
    <source>
        <dbReference type="Proteomes" id="UP001199916"/>
    </source>
</evidence>
<dbReference type="InterPro" id="IPR055170">
    <property type="entry name" value="GFO_IDH_MocA-like_dom"/>
</dbReference>
<dbReference type="EMBL" id="JAJNBZ010000015">
    <property type="protein sequence ID" value="MCE5171160.1"/>
    <property type="molecule type" value="Genomic_DNA"/>
</dbReference>
<dbReference type="Pfam" id="PF22725">
    <property type="entry name" value="GFO_IDH_MocA_C3"/>
    <property type="match status" value="1"/>
</dbReference>
<feature type="domain" description="GFO/IDH/MocA-like oxidoreductase" evidence="2">
    <location>
        <begin position="124"/>
        <end position="243"/>
    </location>
</feature>
<dbReference type="SUPFAM" id="SSF55347">
    <property type="entry name" value="Glyceraldehyde-3-phosphate dehydrogenase-like, C-terminal domain"/>
    <property type="match status" value="1"/>
</dbReference>
<sequence>MKALLVGFGSAGFHWYKKLSERGMLAAIVETDITMKRKLDGREIPFYTSLEEALQREQVDFLVNVTPPLVHTSINQAAFDRRLPVLCEKPISFDYTESVRIVQRAVKEEIPFMIAENYRCFPFMRKLKQLLDEGAIGEISSLHIDFYRKHQVERKYAVQILDDIGIHHFDLVRYLTGREGARIYAEIYHPVAGWGSAEEMINAHALLEMEGGIRVSYNATVASCCKPTPWSGSWRIEGTSGSLQLIDDIILLTQDERTTVIEDFSGVHAPNCLDEFVASLYAGREGETSGKEYIKTQAIVHHAHLSNATRTSIHIQLPDIL</sequence>
<feature type="domain" description="Gfo/Idh/MocA-like oxidoreductase N-terminal" evidence="1">
    <location>
        <begin position="2"/>
        <end position="113"/>
    </location>
</feature>
<comment type="caution">
    <text evidence="3">The sequence shown here is derived from an EMBL/GenBank/DDBJ whole genome shotgun (WGS) entry which is preliminary data.</text>
</comment>
<dbReference type="Proteomes" id="UP001199916">
    <property type="component" value="Unassembled WGS sequence"/>
</dbReference>
<keyword evidence="4" id="KW-1185">Reference proteome</keyword>
<protein>
    <submittedName>
        <fullName evidence="3">Gfo/Idh/MocA family oxidoreductase</fullName>
    </submittedName>
</protein>
<name>A0ABS8YKR0_9BACL</name>
<accession>A0ABS8YKR0</accession>
<reference evidence="3 4" key="1">
    <citation type="submission" date="2021-11" db="EMBL/GenBank/DDBJ databases">
        <title>Draft genome sequence of Paenibacillus profundus YoMME, a new Gram-positive bacteria with exoelectrogenic properties.</title>
        <authorList>
            <person name="Hubenova Y."/>
            <person name="Hubenova E."/>
            <person name="Manasiev Y."/>
            <person name="Peykov S."/>
            <person name="Mitov M."/>
        </authorList>
    </citation>
    <scope>NUCLEOTIDE SEQUENCE [LARGE SCALE GENOMIC DNA]</scope>
    <source>
        <strain evidence="3 4">YoMME</strain>
    </source>
</reference>
<dbReference type="PANTHER" id="PTHR43708:SF8">
    <property type="entry name" value="OXIDOREDUCTASE"/>
    <property type="match status" value="1"/>
</dbReference>
<dbReference type="Gene3D" id="3.30.360.10">
    <property type="entry name" value="Dihydrodipicolinate Reductase, domain 2"/>
    <property type="match status" value="1"/>
</dbReference>
<dbReference type="InterPro" id="IPR000683">
    <property type="entry name" value="Gfo/Idh/MocA-like_OxRdtase_N"/>
</dbReference>
<dbReference type="Pfam" id="PF01408">
    <property type="entry name" value="GFO_IDH_MocA"/>
    <property type="match status" value="1"/>
</dbReference>
<dbReference type="InterPro" id="IPR051317">
    <property type="entry name" value="Gfo/Idh/MocA_oxidoreduct"/>
</dbReference>
<proteinExistence type="predicted"/>
<gene>
    <name evidence="3" type="ORF">LQV63_17805</name>
</gene>
<evidence type="ECO:0000313" key="3">
    <source>
        <dbReference type="EMBL" id="MCE5171160.1"/>
    </source>
</evidence>
<dbReference type="RefSeq" id="WP_233697707.1">
    <property type="nucleotide sequence ID" value="NZ_JAJNBZ010000015.1"/>
</dbReference>
<dbReference type="PANTHER" id="PTHR43708">
    <property type="entry name" value="CONSERVED EXPRESSED OXIDOREDUCTASE (EUROFUNG)"/>
    <property type="match status" value="1"/>
</dbReference>
<dbReference type="Gene3D" id="3.40.50.720">
    <property type="entry name" value="NAD(P)-binding Rossmann-like Domain"/>
    <property type="match status" value="1"/>
</dbReference>
<evidence type="ECO:0000259" key="2">
    <source>
        <dbReference type="Pfam" id="PF22725"/>
    </source>
</evidence>
<evidence type="ECO:0000259" key="1">
    <source>
        <dbReference type="Pfam" id="PF01408"/>
    </source>
</evidence>